<feature type="transmembrane region" description="Helical" evidence="1">
    <location>
        <begin position="135"/>
        <end position="156"/>
    </location>
</feature>
<feature type="transmembrane region" description="Helical" evidence="1">
    <location>
        <begin position="56"/>
        <end position="77"/>
    </location>
</feature>
<dbReference type="InterPro" id="IPR025699">
    <property type="entry name" value="ABC2_memb-like"/>
</dbReference>
<dbReference type="Proteomes" id="UP000240322">
    <property type="component" value="Unassembled WGS sequence"/>
</dbReference>
<name>A0A2R6A6Z0_9ARCH</name>
<proteinExistence type="predicted"/>
<keyword evidence="1" id="KW-0812">Transmembrane</keyword>
<evidence type="ECO:0000313" key="3">
    <source>
        <dbReference type="Proteomes" id="UP000240322"/>
    </source>
</evidence>
<protein>
    <recommendedName>
        <fullName evidence="4">ABC transporter permease</fullName>
    </recommendedName>
</protein>
<reference evidence="2 3" key="1">
    <citation type="submission" date="2017-04" db="EMBL/GenBank/DDBJ databases">
        <title>Novel microbial lineages endemic to geothermal iron-oxide mats fill important gaps in the evolutionary history of Archaea.</title>
        <authorList>
            <person name="Jay Z.J."/>
            <person name="Beam J.P."/>
            <person name="Dlakic M."/>
            <person name="Rusch D.B."/>
            <person name="Kozubal M.A."/>
            <person name="Inskeep W.P."/>
        </authorList>
    </citation>
    <scope>NUCLEOTIDE SEQUENCE [LARGE SCALE GENOMIC DNA]</scope>
    <source>
        <strain evidence="2">OSP_D</strain>
    </source>
</reference>
<dbReference type="GO" id="GO:0140359">
    <property type="term" value="F:ABC-type transporter activity"/>
    <property type="evidence" value="ECO:0007669"/>
    <property type="project" value="InterPro"/>
</dbReference>
<dbReference type="Pfam" id="PF13346">
    <property type="entry name" value="ABC2_membrane_5"/>
    <property type="match status" value="1"/>
</dbReference>
<feature type="transmembrane region" description="Helical" evidence="1">
    <location>
        <begin position="237"/>
        <end position="255"/>
    </location>
</feature>
<comment type="caution">
    <text evidence="2">The sequence shown here is derived from an EMBL/GenBank/DDBJ whole genome shotgun (WGS) entry which is preliminary data.</text>
</comment>
<accession>A0A2R6A6Z0</accession>
<feature type="transmembrane region" description="Helical" evidence="1">
    <location>
        <begin position="163"/>
        <end position="185"/>
    </location>
</feature>
<dbReference type="EMBL" id="NEXE01000389">
    <property type="protein sequence ID" value="PSN82085.1"/>
    <property type="molecule type" value="Genomic_DNA"/>
</dbReference>
<evidence type="ECO:0000313" key="2">
    <source>
        <dbReference type="EMBL" id="PSN82085.1"/>
    </source>
</evidence>
<feature type="transmembrane region" description="Helical" evidence="1">
    <location>
        <begin position="98"/>
        <end position="123"/>
    </location>
</feature>
<dbReference type="GO" id="GO:0005886">
    <property type="term" value="C:plasma membrane"/>
    <property type="evidence" value="ECO:0007669"/>
    <property type="project" value="UniProtKB-SubCell"/>
</dbReference>
<evidence type="ECO:0000256" key="1">
    <source>
        <dbReference type="SAM" id="Phobius"/>
    </source>
</evidence>
<gene>
    <name evidence="2" type="ORF">B9Q03_14630</name>
</gene>
<dbReference type="AlphaFoldDB" id="A0A2R6A6Z0"/>
<sequence>MVFRVLYSENLKFYTRTRRFQVILPLFALLSALEPLLVLAGVVPKPPDVYAFTQGALAQFTEYVLLACAVLAGDAISRDFSREGYFTLTQPVRRSEIMLARFLSAFTAALIVLLVIVGIGVGFSEYMYSGVVPNIIQITLIGLLYAASLTAFVMMFSSLSKSAALSIVTAILVLIIAMPIVQSVVEFLSGVEPWFLITYASEVISNLAQQSYPPHLVTERFGSRTIYLYSPGTLEGVAIIFGYLVVSGLVAWAVYSRKELK</sequence>
<evidence type="ECO:0008006" key="4">
    <source>
        <dbReference type="Google" id="ProtNLM"/>
    </source>
</evidence>
<organism evidence="2 3">
    <name type="scientific">Candidatus Marsarchaeota G2 archaeon OSP_D</name>
    <dbReference type="NCBI Taxonomy" id="1978157"/>
    <lineage>
        <taxon>Archaea</taxon>
        <taxon>Candidatus Marsarchaeota</taxon>
        <taxon>Candidatus Marsarchaeota group 2</taxon>
    </lineage>
</organism>
<keyword evidence="1" id="KW-0472">Membrane</keyword>
<keyword evidence="1" id="KW-1133">Transmembrane helix</keyword>